<sequence length="86" mass="9911">MSILDNFEQWKDFLGDRLHAAQEEGMTQEVINEMAYRIGDYLAAEVDPKNGEERLLKALWEVGSEEEQKMLAQLMVKLVQNEGTTH</sequence>
<dbReference type="InterPro" id="IPR021637">
    <property type="entry name" value="DUF3243"/>
</dbReference>
<evidence type="ECO:0000313" key="2">
    <source>
        <dbReference type="Proteomes" id="UP001232445"/>
    </source>
</evidence>
<dbReference type="Gene3D" id="1.10.760.20">
    <property type="entry name" value="Protein of unknown function DUF3243"/>
    <property type="match status" value="1"/>
</dbReference>
<keyword evidence="2" id="KW-1185">Reference proteome</keyword>
<accession>A0ABU0CLN8</accession>
<dbReference type="EMBL" id="JAUSUQ010000001">
    <property type="protein sequence ID" value="MDQ0337326.1"/>
    <property type="molecule type" value="Genomic_DNA"/>
</dbReference>
<organism evidence="1 2">
    <name type="scientific">Caldalkalibacillus uzonensis</name>
    <dbReference type="NCBI Taxonomy" id="353224"/>
    <lineage>
        <taxon>Bacteria</taxon>
        <taxon>Bacillati</taxon>
        <taxon>Bacillota</taxon>
        <taxon>Bacilli</taxon>
        <taxon>Bacillales</taxon>
        <taxon>Bacillaceae</taxon>
        <taxon>Caldalkalibacillus</taxon>
    </lineage>
</organism>
<comment type="caution">
    <text evidence="1">The sequence shown here is derived from an EMBL/GenBank/DDBJ whole genome shotgun (WGS) entry which is preliminary data.</text>
</comment>
<evidence type="ECO:0008006" key="3">
    <source>
        <dbReference type="Google" id="ProtNLM"/>
    </source>
</evidence>
<name>A0ABU0CLN8_9BACI</name>
<reference evidence="1 2" key="1">
    <citation type="submission" date="2023-07" db="EMBL/GenBank/DDBJ databases">
        <title>Genomic Encyclopedia of Type Strains, Phase IV (KMG-IV): sequencing the most valuable type-strain genomes for metagenomic binning, comparative biology and taxonomic classification.</title>
        <authorList>
            <person name="Goeker M."/>
        </authorList>
    </citation>
    <scope>NUCLEOTIDE SEQUENCE [LARGE SCALE GENOMIC DNA]</scope>
    <source>
        <strain evidence="1 2">DSM 17740</strain>
    </source>
</reference>
<protein>
    <recommendedName>
        <fullName evidence="3">DUF3243 domain-containing protein</fullName>
    </recommendedName>
</protein>
<evidence type="ECO:0000313" key="1">
    <source>
        <dbReference type="EMBL" id="MDQ0337326.1"/>
    </source>
</evidence>
<dbReference type="Pfam" id="PF11588">
    <property type="entry name" value="DUF3243"/>
    <property type="match status" value="1"/>
</dbReference>
<dbReference type="InterPro" id="IPR038292">
    <property type="entry name" value="YmfJ/YflH_sf"/>
</dbReference>
<dbReference type="PIRSF" id="PIRSF004764">
    <property type="entry name" value="YmfJ"/>
    <property type="match status" value="1"/>
</dbReference>
<gene>
    <name evidence="1" type="ORF">J2S00_000096</name>
</gene>
<proteinExistence type="predicted"/>
<dbReference type="Proteomes" id="UP001232445">
    <property type="component" value="Unassembled WGS sequence"/>
</dbReference>
<dbReference type="RefSeq" id="WP_307334317.1">
    <property type="nucleotide sequence ID" value="NZ_JAUSUQ010000001.1"/>
</dbReference>
<dbReference type="InterPro" id="IPR024702">
    <property type="entry name" value="Uncharacterised_YmfJ"/>
</dbReference>